<reference evidence="1" key="1">
    <citation type="journal article" date="2022" name="bioRxiv">
        <title>Sequencing and chromosome-scale assembly of the giantPleurodeles waltlgenome.</title>
        <authorList>
            <person name="Brown T."/>
            <person name="Elewa A."/>
            <person name="Iarovenko S."/>
            <person name="Subramanian E."/>
            <person name="Araus A.J."/>
            <person name="Petzold A."/>
            <person name="Susuki M."/>
            <person name="Suzuki K.-i.T."/>
            <person name="Hayashi T."/>
            <person name="Toyoda A."/>
            <person name="Oliveira C."/>
            <person name="Osipova E."/>
            <person name="Leigh N.D."/>
            <person name="Simon A."/>
            <person name="Yun M.H."/>
        </authorList>
    </citation>
    <scope>NUCLEOTIDE SEQUENCE</scope>
    <source>
        <strain evidence="1">20211129_DDA</strain>
        <tissue evidence="1">Liver</tissue>
    </source>
</reference>
<gene>
    <name evidence="1" type="ORF">NDU88_004393</name>
</gene>
<name>A0AAV7KXQ5_PLEWA</name>
<dbReference type="EMBL" id="JANPWB010000016">
    <property type="protein sequence ID" value="KAJ1084241.1"/>
    <property type="molecule type" value="Genomic_DNA"/>
</dbReference>
<dbReference type="AlphaFoldDB" id="A0AAV7KXQ5"/>
<sequence length="142" mass="15234">MPTGKRREHKKPGQCSFKVPGEISSLIPTLCPSKPIMPQLHSTSEAVFARRASQLLPSFPIEHGLGAAGAGKSSGRGVLHGDHLARHFVLESNGCALTVLTQQIREYKRPCAYFSATLDTVAKAFLSCLKAVAAYSSSKQRG</sequence>
<protein>
    <submittedName>
        <fullName evidence="1">Uncharacterized protein</fullName>
    </submittedName>
</protein>
<dbReference type="Gene3D" id="3.10.20.370">
    <property type="match status" value="1"/>
</dbReference>
<organism evidence="1 2">
    <name type="scientific">Pleurodeles waltl</name>
    <name type="common">Iberian ribbed newt</name>
    <dbReference type="NCBI Taxonomy" id="8319"/>
    <lineage>
        <taxon>Eukaryota</taxon>
        <taxon>Metazoa</taxon>
        <taxon>Chordata</taxon>
        <taxon>Craniata</taxon>
        <taxon>Vertebrata</taxon>
        <taxon>Euteleostomi</taxon>
        <taxon>Amphibia</taxon>
        <taxon>Batrachia</taxon>
        <taxon>Caudata</taxon>
        <taxon>Salamandroidea</taxon>
        <taxon>Salamandridae</taxon>
        <taxon>Pleurodelinae</taxon>
        <taxon>Pleurodeles</taxon>
    </lineage>
</organism>
<dbReference type="Proteomes" id="UP001066276">
    <property type="component" value="Chromosome 12"/>
</dbReference>
<proteinExistence type="predicted"/>
<evidence type="ECO:0000313" key="1">
    <source>
        <dbReference type="EMBL" id="KAJ1084241.1"/>
    </source>
</evidence>
<comment type="caution">
    <text evidence="1">The sequence shown here is derived from an EMBL/GenBank/DDBJ whole genome shotgun (WGS) entry which is preliminary data.</text>
</comment>
<accession>A0AAV7KXQ5</accession>
<keyword evidence="2" id="KW-1185">Reference proteome</keyword>
<evidence type="ECO:0000313" key="2">
    <source>
        <dbReference type="Proteomes" id="UP001066276"/>
    </source>
</evidence>